<keyword evidence="1" id="KW-0472">Membrane</keyword>
<proteinExistence type="predicted"/>
<evidence type="ECO:0000256" key="1">
    <source>
        <dbReference type="SAM" id="Phobius"/>
    </source>
</evidence>
<accession>A0A7W4H4S8</accession>
<name>A0A7W4H4S8_9GAMM</name>
<feature type="transmembrane region" description="Helical" evidence="1">
    <location>
        <begin position="48"/>
        <end position="69"/>
    </location>
</feature>
<protein>
    <submittedName>
        <fullName evidence="2">Transmembrane sensor/regulator PpyR</fullName>
    </submittedName>
</protein>
<dbReference type="RefSeq" id="WP_182834937.1">
    <property type="nucleotide sequence ID" value="NZ_JACJFN010000004.1"/>
</dbReference>
<feature type="transmembrane region" description="Helical" evidence="1">
    <location>
        <begin position="12"/>
        <end position="36"/>
    </location>
</feature>
<keyword evidence="1 2" id="KW-0812">Transmembrane</keyword>
<gene>
    <name evidence="2" type="ORF">H3H45_17320</name>
</gene>
<organism evidence="2 3">
    <name type="scientific">Aquipseudomonas guryensis</name>
    <dbReference type="NCBI Taxonomy" id="2759165"/>
    <lineage>
        <taxon>Bacteria</taxon>
        <taxon>Pseudomonadati</taxon>
        <taxon>Pseudomonadota</taxon>
        <taxon>Gammaproteobacteria</taxon>
        <taxon>Pseudomonadales</taxon>
        <taxon>Pseudomonadaceae</taxon>
        <taxon>Aquipseudomonas</taxon>
    </lineage>
</organism>
<keyword evidence="1" id="KW-1133">Transmembrane helix</keyword>
<sequence>MIDYIRQPRNLLFLSSVILATGLVMLIAGIALAYVLDQYLNIVELVGAHSLTILGPSAIKIGYVMRLLVSHHLNKSTSAESFTHVAY</sequence>
<dbReference type="Proteomes" id="UP000581189">
    <property type="component" value="Unassembled WGS sequence"/>
</dbReference>
<keyword evidence="3" id="KW-1185">Reference proteome</keyword>
<evidence type="ECO:0000313" key="3">
    <source>
        <dbReference type="Proteomes" id="UP000581189"/>
    </source>
</evidence>
<evidence type="ECO:0000313" key="2">
    <source>
        <dbReference type="EMBL" id="MBB1521006.1"/>
    </source>
</evidence>
<reference evidence="2 3" key="1">
    <citation type="submission" date="2020-08" db="EMBL/GenBank/DDBJ databases">
        <authorList>
            <person name="Kim C.M."/>
        </authorList>
    </citation>
    <scope>NUCLEOTIDE SEQUENCE [LARGE SCALE GENOMIC DNA]</scope>
    <source>
        <strain evidence="2 3">SR9</strain>
    </source>
</reference>
<dbReference type="EMBL" id="JACJFN010000004">
    <property type="protein sequence ID" value="MBB1521006.1"/>
    <property type="molecule type" value="Genomic_DNA"/>
</dbReference>
<comment type="caution">
    <text evidence="2">The sequence shown here is derived from an EMBL/GenBank/DDBJ whole genome shotgun (WGS) entry which is preliminary data.</text>
</comment>
<dbReference type="AlphaFoldDB" id="A0A7W4H4S8"/>